<dbReference type="Proteomes" id="UP000095591">
    <property type="component" value="Unassembled WGS sequence"/>
</dbReference>
<dbReference type="Gene3D" id="3.30.1380.10">
    <property type="match status" value="1"/>
</dbReference>
<dbReference type="AlphaFoldDB" id="A0A173V631"/>
<sequence>MYIPQYFEVQELVCPHVCNKWGHNPNFIWSFFDPHLLETLDFLREKLGKPIFVNSWSIGGSLSQRGLRCNLCDLVRSKTSMSKIYMSSHILGKACDFDVKEMNAAAVRNWIMLHASELPYPISLEDGVSWVHLDMREQGNKKIYLFKA</sequence>
<organism evidence="1 2">
    <name type="scientific">Parabacteroides distasonis</name>
    <dbReference type="NCBI Taxonomy" id="823"/>
    <lineage>
        <taxon>Bacteria</taxon>
        <taxon>Pseudomonadati</taxon>
        <taxon>Bacteroidota</taxon>
        <taxon>Bacteroidia</taxon>
        <taxon>Bacteroidales</taxon>
        <taxon>Tannerellaceae</taxon>
        <taxon>Parabacteroides</taxon>
    </lineage>
</organism>
<dbReference type="RefSeq" id="WP_057319572.1">
    <property type="nucleotide sequence ID" value="NZ_AP019729.1"/>
</dbReference>
<reference evidence="1 2" key="1">
    <citation type="submission" date="2015-09" db="EMBL/GenBank/DDBJ databases">
        <authorList>
            <consortium name="Pathogen Informatics"/>
        </authorList>
    </citation>
    <scope>NUCLEOTIDE SEQUENCE [LARGE SCALE GENOMIC DNA]</scope>
    <source>
        <strain evidence="1 2">2789STDY5608872</strain>
    </source>
</reference>
<name>A0A173V631_PARDI</name>
<accession>A0A173V631</accession>
<protein>
    <submittedName>
        <fullName evidence="1">Peptidase M15</fullName>
    </submittedName>
</protein>
<gene>
    <name evidence="1" type="ORF">ERS852429_02678</name>
</gene>
<evidence type="ECO:0000313" key="1">
    <source>
        <dbReference type="EMBL" id="CUN22711.1"/>
    </source>
</evidence>
<dbReference type="EMBL" id="CYXP01000006">
    <property type="protein sequence ID" value="CUN22711.1"/>
    <property type="molecule type" value="Genomic_DNA"/>
</dbReference>
<dbReference type="SUPFAM" id="SSF55166">
    <property type="entry name" value="Hedgehog/DD-peptidase"/>
    <property type="match status" value="1"/>
</dbReference>
<dbReference type="InterPro" id="IPR009045">
    <property type="entry name" value="Zn_M74/Hedgehog-like"/>
</dbReference>
<evidence type="ECO:0000313" key="2">
    <source>
        <dbReference type="Proteomes" id="UP000095591"/>
    </source>
</evidence>
<proteinExistence type="predicted"/>